<dbReference type="Proteomes" id="UP000435187">
    <property type="component" value="Unassembled WGS sequence"/>
</dbReference>
<dbReference type="RefSeq" id="WP_153834184.1">
    <property type="nucleotide sequence ID" value="NZ_JBHUMW010000002.1"/>
</dbReference>
<evidence type="ECO:0008006" key="3">
    <source>
        <dbReference type="Google" id="ProtNLM"/>
    </source>
</evidence>
<dbReference type="EMBL" id="WJEE01000003">
    <property type="protein sequence ID" value="MRI65341.1"/>
    <property type="molecule type" value="Genomic_DNA"/>
</dbReference>
<sequence>MVVKALQKKVGSKADGYLGPNTVRKLQAHLGTPVDGVISEPSMMVEELQRRLNAGTF</sequence>
<comment type="caution">
    <text evidence="1">The sequence shown here is derived from an EMBL/GenBank/DDBJ whole genome shotgun (WGS) entry which is preliminary data.</text>
</comment>
<keyword evidence="2" id="KW-1185">Reference proteome</keyword>
<evidence type="ECO:0000313" key="2">
    <source>
        <dbReference type="Proteomes" id="UP000435187"/>
    </source>
</evidence>
<dbReference type="Gene3D" id="1.10.101.10">
    <property type="entry name" value="PGBD-like superfamily/PGBD"/>
    <property type="match status" value="1"/>
</dbReference>
<accession>A0A6N7QWJ9</accession>
<organism evidence="1 2">
    <name type="scientific">Gracilibacillus thailandensis</name>
    <dbReference type="NCBI Taxonomy" id="563735"/>
    <lineage>
        <taxon>Bacteria</taxon>
        <taxon>Bacillati</taxon>
        <taxon>Bacillota</taxon>
        <taxon>Bacilli</taxon>
        <taxon>Bacillales</taxon>
        <taxon>Bacillaceae</taxon>
        <taxon>Gracilibacillus</taxon>
    </lineage>
</organism>
<dbReference type="AlphaFoldDB" id="A0A6N7QWJ9"/>
<reference evidence="1 2" key="1">
    <citation type="submission" date="2019-10" db="EMBL/GenBank/DDBJ databases">
        <title>Gracilibacillus salitolerans sp. nov., a moderate halophile isolated from a saline soil in northwest China.</title>
        <authorList>
            <person name="Gan L."/>
        </authorList>
    </citation>
    <scope>NUCLEOTIDE SEQUENCE [LARGE SCALE GENOMIC DNA]</scope>
    <source>
        <strain evidence="1 2">TP2-8</strain>
    </source>
</reference>
<proteinExistence type="predicted"/>
<gene>
    <name evidence="1" type="ORF">GH885_03150</name>
</gene>
<dbReference type="InterPro" id="IPR036366">
    <property type="entry name" value="PGBDSf"/>
</dbReference>
<name>A0A6N7QWJ9_9BACI</name>
<evidence type="ECO:0000313" key="1">
    <source>
        <dbReference type="EMBL" id="MRI65341.1"/>
    </source>
</evidence>
<protein>
    <recommendedName>
        <fullName evidence="3">Peptidoglycan binding-like domain-containing protein</fullName>
    </recommendedName>
</protein>